<accession>A0A412Z9E1</accession>
<dbReference type="GO" id="GO:0008736">
    <property type="term" value="F:L-fucose isomerase activity"/>
    <property type="evidence" value="ECO:0007669"/>
    <property type="project" value="InterPro"/>
</dbReference>
<keyword evidence="2" id="KW-0119">Carbohydrate metabolism</keyword>
<evidence type="ECO:0008006" key="5">
    <source>
        <dbReference type="Google" id="ProtNLM"/>
    </source>
</evidence>
<organism evidence="3 4">
    <name type="scientific">Enterocloster bolteae</name>
    <dbReference type="NCBI Taxonomy" id="208479"/>
    <lineage>
        <taxon>Bacteria</taxon>
        <taxon>Bacillati</taxon>
        <taxon>Bacillota</taxon>
        <taxon>Clostridia</taxon>
        <taxon>Lachnospirales</taxon>
        <taxon>Lachnospiraceae</taxon>
        <taxon>Enterocloster</taxon>
    </lineage>
</organism>
<evidence type="ECO:0000313" key="3">
    <source>
        <dbReference type="EMBL" id="RGV76656.1"/>
    </source>
</evidence>
<proteinExistence type="predicted"/>
<dbReference type="SUPFAM" id="SSF53743">
    <property type="entry name" value="FucI/AraA N-terminal and middle domains"/>
    <property type="match status" value="1"/>
</dbReference>
<dbReference type="GO" id="GO:0019571">
    <property type="term" value="P:D-arabinose catabolic process"/>
    <property type="evidence" value="ECO:0007669"/>
    <property type="project" value="TreeGrafter"/>
</dbReference>
<reference evidence="3 4" key="1">
    <citation type="submission" date="2018-08" db="EMBL/GenBank/DDBJ databases">
        <title>A genome reference for cultivated species of the human gut microbiota.</title>
        <authorList>
            <person name="Zou Y."/>
            <person name="Xue W."/>
            <person name="Luo G."/>
        </authorList>
    </citation>
    <scope>NUCLEOTIDE SEQUENCE [LARGE SCALE GENOMIC DNA]</scope>
    <source>
        <strain evidence="3 4">AF14-18</strain>
    </source>
</reference>
<name>A0A412Z9E1_9FIRM</name>
<evidence type="ECO:0000313" key="4">
    <source>
        <dbReference type="Proteomes" id="UP000284543"/>
    </source>
</evidence>
<gene>
    <name evidence="3" type="ORF">DWW02_08795</name>
</gene>
<dbReference type="EMBL" id="QRZM01000003">
    <property type="protein sequence ID" value="RGV76656.1"/>
    <property type="molecule type" value="Genomic_DNA"/>
</dbReference>
<dbReference type="PANTHER" id="PTHR37840:SF1">
    <property type="entry name" value="L-FUCOSE ISOMERASE"/>
    <property type="match status" value="1"/>
</dbReference>
<sequence length="460" mass="51201">MMIRPKMGFIVFGVHKDGLKDPLGVPFINQKIIDESKAAIEAKGVKLVENEIVVAYKQEAREALARLKHDDSVDGVILFSGTWVWASEIVAAVRDFERAGKGVIIWTVPGSQGWRLVGTLALGASFKEIGMKYRSVYGSDNDTVEKVACFSRACALRNKLNMTTIGAFGGRGMGLTCGCADPSQFMREFGVDIDSRDSMDILKAAEEVTEEEIQDVKENLIKPYFQEMPPDDGCTERSIRLYLAVKKIIEKEKFDMYVIQSFPGLAEEYAASCFTQSMMLQQGIPTATLCDYNNVLTVFLLSNLTPDPVYYGDFQCIDKEKKVVKVIGDGACAPSLAGPDKARFAHHGLPTEGSAGGLSVEAVLKPGKVVMGRIGRDNGMFEMILHRGQVYTPDPDDLKDQRTESGMWFWPHAFIKMDVDYDYGVQVWDSEYITLAYGDEEIYGTLKEFCYLTDIKLIEM</sequence>
<dbReference type="RefSeq" id="WP_002568611.1">
    <property type="nucleotide sequence ID" value="NZ_CABKUK010000004.1"/>
</dbReference>
<evidence type="ECO:0000256" key="2">
    <source>
        <dbReference type="ARBA" id="ARBA00023277"/>
    </source>
</evidence>
<dbReference type="GO" id="GO:0005737">
    <property type="term" value="C:cytoplasm"/>
    <property type="evidence" value="ECO:0007669"/>
    <property type="project" value="InterPro"/>
</dbReference>
<dbReference type="GO" id="GO:0030145">
    <property type="term" value="F:manganese ion binding"/>
    <property type="evidence" value="ECO:0007669"/>
    <property type="project" value="InterPro"/>
</dbReference>
<dbReference type="InterPro" id="IPR009015">
    <property type="entry name" value="Fucose_isomerase_N/cen_sf"/>
</dbReference>
<dbReference type="Proteomes" id="UP000284543">
    <property type="component" value="Unassembled WGS sequence"/>
</dbReference>
<dbReference type="InterPro" id="IPR005763">
    <property type="entry name" value="Fucose_isomerase"/>
</dbReference>
<protein>
    <recommendedName>
        <fullName evidence="5">Fucose isomerase</fullName>
    </recommendedName>
</protein>
<dbReference type="KEGG" id="cbol:CGC65_22680"/>
<dbReference type="AlphaFoldDB" id="A0A412Z9E1"/>
<dbReference type="GO" id="GO:0008790">
    <property type="term" value="F:arabinose isomerase activity"/>
    <property type="evidence" value="ECO:0007669"/>
    <property type="project" value="TreeGrafter"/>
</dbReference>
<evidence type="ECO:0000256" key="1">
    <source>
        <dbReference type="ARBA" id="ARBA00023235"/>
    </source>
</evidence>
<dbReference type="GO" id="GO:0042355">
    <property type="term" value="P:L-fucose catabolic process"/>
    <property type="evidence" value="ECO:0007669"/>
    <property type="project" value="TreeGrafter"/>
</dbReference>
<dbReference type="PANTHER" id="PTHR37840">
    <property type="entry name" value="L-FUCOSE ISOMERASE"/>
    <property type="match status" value="1"/>
</dbReference>
<keyword evidence="1" id="KW-0413">Isomerase</keyword>
<comment type="caution">
    <text evidence="3">The sequence shown here is derived from an EMBL/GenBank/DDBJ whole genome shotgun (WGS) entry which is preliminary data.</text>
</comment>